<reference evidence="2" key="1">
    <citation type="submission" date="2020-03" db="EMBL/GenBank/DDBJ databases">
        <title>Draft Genome Sequence of Cylindrodendrum hubeiense.</title>
        <authorList>
            <person name="Buettner E."/>
            <person name="Kellner H."/>
        </authorList>
    </citation>
    <scope>NUCLEOTIDE SEQUENCE</scope>
    <source>
        <strain evidence="2">IHI 201604</strain>
    </source>
</reference>
<feature type="region of interest" description="Disordered" evidence="1">
    <location>
        <begin position="39"/>
        <end position="60"/>
    </location>
</feature>
<keyword evidence="3" id="KW-1185">Reference proteome</keyword>
<feature type="region of interest" description="Disordered" evidence="1">
    <location>
        <begin position="1"/>
        <end position="21"/>
    </location>
</feature>
<gene>
    <name evidence="2" type="ORF">G7Z17_g10644</name>
</gene>
<dbReference type="AlphaFoldDB" id="A0A9P5H147"/>
<dbReference type="Proteomes" id="UP000722485">
    <property type="component" value="Unassembled WGS sequence"/>
</dbReference>
<sequence length="87" mass="9211">MSNSSKPGPLETHKGPISPMPPIAKVAYIAKAMFTRSTRSTTSVPGLKATYGSTRLGDPARSPLVRHHSLLFLIQQSEACTSCAVGD</sequence>
<organism evidence="2 3">
    <name type="scientific">Cylindrodendrum hubeiense</name>
    <dbReference type="NCBI Taxonomy" id="595255"/>
    <lineage>
        <taxon>Eukaryota</taxon>
        <taxon>Fungi</taxon>
        <taxon>Dikarya</taxon>
        <taxon>Ascomycota</taxon>
        <taxon>Pezizomycotina</taxon>
        <taxon>Sordariomycetes</taxon>
        <taxon>Hypocreomycetidae</taxon>
        <taxon>Hypocreales</taxon>
        <taxon>Nectriaceae</taxon>
        <taxon>Cylindrodendrum</taxon>
    </lineage>
</organism>
<name>A0A9P5H147_9HYPO</name>
<proteinExistence type="predicted"/>
<evidence type="ECO:0000313" key="2">
    <source>
        <dbReference type="EMBL" id="KAF7543570.1"/>
    </source>
</evidence>
<accession>A0A9P5H147</accession>
<evidence type="ECO:0000313" key="3">
    <source>
        <dbReference type="Proteomes" id="UP000722485"/>
    </source>
</evidence>
<evidence type="ECO:0000256" key="1">
    <source>
        <dbReference type="SAM" id="MobiDB-lite"/>
    </source>
</evidence>
<protein>
    <submittedName>
        <fullName evidence="2">Uncharacterized protein</fullName>
    </submittedName>
</protein>
<comment type="caution">
    <text evidence="2">The sequence shown here is derived from an EMBL/GenBank/DDBJ whole genome shotgun (WGS) entry which is preliminary data.</text>
</comment>
<dbReference type="EMBL" id="JAANBB010000358">
    <property type="protein sequence ID" value="KAF7543570.1"/>
    <property type="molecule type" value="Genomic_DNA"/>
</dbReference>